<organism evidence="1 2">
    <name type="scientific">Vibrio harveyi</name>
    <name type="common">Beneckea harveyi</name>
    <dbReference type="NCBI Taxonomy" id="669"/>
    <lineage>
        <taxon>Bacteria</taxon>
        <taxon>Pseudomonadati</taxon>
        <taxon>Pseudomonadota</taxon>
        <taxon>Gammaproteobacteria</taxon>
        <taxon>Vibrionales</taxon>
        <taxon>Vibrionaceae</taxon>
        <taxon>Vibrio</taxon>
    </lineage>
</organism>
<sequence>MTFGLTLSDKSIYRLNFNFKKLFYSC</sequence>
<feature type="non-terminal residue" evidence="1">
    <location>
        <position position="26"/>
    </location>
</feature>
<gene>
    <name evidence="1" type="ORF">VCHENC02_0484A</name>
</gene>
<name>A0A454CM87_VIBHA</name>
<accession>A0A454CM87</accession>
<protein>
    <submittedName>
        <fullName evidence="1">Uncharacterized protein</fullName>
    </submittedName>
</protein>
<dbReference type="AlphaFoldDB" id="A0A454CM87"/>
<evidence type="ECO:0000313" key="1">
    <source>
        <dbReference type="EMBL" id="EKM22421.1"/>
    </source>
</evidence>
<proteinExistence type="predicted"/>
<dbReference type="EMBL" id="AJSR01002903">
    <property type="protein sequence ID" value="EKM22421.1"/>
    <property type="molecule type" value="Genomic_DNA"/>
</dbReference>
<evidence type="ECO:0000313" key="2">
    <source>
        <dbReference type="Proteomes" id="UP000008367"/>
    </source>
</evidence>
<dbReference type="Proteomes" id="UP000008367">
    <property type="component" value="Unassembled WGS sequence"/>
</dbReference>
<reference evidence="1 2" key="1">
    <citation type="submission" date="2012-10" db="EMBL/GenBank/DDBJ databases">
        <title>Genome sequence of Vibrio Cholerae HENC-02.</title>
        <authorList>
            <person name="Eppinger M."/>
            <person name="Hasan N.A."/>
            <person name="Sengamalay N."/>
            <person name="Hine E."/>
            <person name="Su Q."/>
            <person name="Daugherty S.C."/>
            <person name="Young S."/>
            <person name="Sadzewicz L."/>
            <person name="Tallon L."/>
            <person name="Cebula T.A."/>
            <person name="Ravel J."/>
            <person name="Colwell R.R."/>
        </authorList>
    </citation>
    <scope>NUCLEOTIDE SEQUENCE [LARGE SCALE GENOMIC DNA]</scope>
    <source>
        <strain evidence="1 2">HENC-02</strain>
    </source>
</reference>
<comment type="caution">
    <text evidence="1">The sequence shown here is derived from an EMBL/GenBank/DDBJ whole genome shotgun (WGS) entry which is preliminary data.</text>
</comment>